<feature type="domain" description="DUF4114" evidence="2">
    <location>
        <begin position="296"/>
        <end position="381"/>
    </location>
</feature>
<dbReference type="InterPro" id="IPR032295">
    <property type="entry name" value="DUF4842"/>
</dbReference>
<sequence length="687" mass="75336">MRTRFYQLLTVTFALLLNACAPDIVDLVPTPGGNTSNTKMEKLNIPANFNFTTSGEVKFDIGTFDNADKAIKGVVISVYSYPEDKLLLKGITSTTGMLSISQKIPTYVKQVAIRPNYIGLPAQVIVEIANNKVQLNLGGKNPQVTGYVVERNMPVAPSGARATAQDYPPISYMGSWDSNGVPKYLESTRDAVSWSFLEKINASVPEGQPVPSAHPDFLNTANRNYLVIKEQSDVWITFVHEGAGWQNTLGYYTFDPAAPPTKPTDISKINIIFPNVSYKGDGGGLVTGDKVKIGRFNANTAIGFVLLANAYSNGTVGKGYYAHYSQDALNIETVSNLRRHLIVLNDPETNRMVLAFEDVSRQNTPINCDNDFNDAIFFATSNPVKAIATDNVPVVDTATDTDGDGVGDTRDEYPKDPARAVNNYTPTKNTYSTLAYEDLWPFQGDYDLNDLVVNYQFQEVLNASNQVVEMKVKAYVKAIGASFPSGWGFQMPIDPSLVKSVTGAQLTEGKIKTSANGTEAEQKYAVVIAFDNAFKRMKSYNGFVNTTQGSTIIAPKDTLNLNIVFTSPVNKATLGNAPFNPFSFKSDERGKEIHLPNMVPTSKGDVALFGTGNDQTQPTKSIYYKTAKGLPWALDFTSEFRYPAETQAIIDTYLKFGQWAESGGVSFPDWYLQKTGYTDETKVFSGK</sequence>
<evidence type="ECO:0000313" key="5">
    <source>
        <dbReference type="Proteomes" id="UP000293162"/>
    </source>
</evidence>
<dbReference type="RefSeq" id="WP_130019521.1">
    <property type="nucleotide sequence ID" value="NZ_SEWF01000004.1"/>
</dbReference>
<dbReference type="AlphaFoldDB" id="A0A4Q5M3L8"/>
<evidence type="ECO:0000259" key="3">
    <source>
        <dbReference type="Pfam" id="PF16130"/>
    </source>
</evidence>
<name>A0A4Q5M3L8_9BACT</name>
<protein>
    <submittedName>
        <fullName evidence="4">LruC domain-containing protein</fullName>
    </submittedName>
</protein>
<dbReference type="EMBL" id="SEWF01000004">
    <property type="protein sequence ID" value="RYU96944.1"/>
    <property type="molecule type" value="Genomic_DNA"/>
</dbReference>
<feature type="signal peptide" evidence="1">
    <location>
        <begin position="1"/>
        <end position="21"/>
    </location>
</feature>
<organism evidence="4 5">
    <name type="scientific">Emticicia agri</name>
    <dbReference type="NCBI Taxonomy" id="2492393"/>
    <lineage>
        <taxon>Bacteria</taxon>
        <taxon>Pseudomonadati</taxon>
        <taxon>Bacteroidota</taxon>
        <taxon>Cytophagia</taxon>
        <taxon>Cytophagales</taxon>
        <taxon>Leadbetterellaceae</taxon>
        <taxon>Emticicia</taxon>
    </lineage>
</organism>
<feature type="chain" id="PRO_5020767626" evidence="1">
    <location>
        <begin position="22"/>
        <end position="687"/>
    </location>
</feature>
<gene>
    <name evidence="4" type="ORF">EWM59_03275</name>
</gene>
<dbReference type="Proteomes" id="UP000293162">
    <property type="component" value="Unassembled WGS sequence"/>
</dbReference>
<dbReference type="Pfam" id="PF16130">
    <property type="entry name" value="DUF4842"/>
    <property type="match status" value="1"/>
</dbReference>
<evidence type="ECO:0000259" key="2">
    <source>
        <dbReference type="Pfam" id="PF13448"/>
    </source>
</evidence>
<evidence type="ECO:0000256" key="1">
    <source>
        <dbReference type="SAM" id="SignalP"/>
    </source>
</evidence>
<keyword evidence="1" id="KW-0732">Signal</keyword>
<comment type="caution">
    <text evidence="4">The sequence shown here is derived from an EMBL/GenBank/DDBJ whole genome shotgun (WGS) entry which is preliminary data.</text>
</comment>
<accession>A0A4Q5M3L8</accession>
<evidence type="ECO:0000313" key="4">
    <source>
        <dbReference type="EMBL" id="RYU96944.1"/>
    </source>
</evidence>
<dbReference type="NCBIfam" id="TIGR04456">
    <property type="entry name" value="LruC_dom"/>
    <property type="match status" value="1"/>
</dbReference>
<dbReference type="Pfam" id="PF13448">
    <property type="entry name" value="DUF4114"/>
    <property type="match status" value="1"/>
</dbReference>
<feature type="domain" description="DUF4842" evidence="3">
    <location>
        <begin position="465"/>
        <end position="671"/>
    </location>
</feature>
<keyword evidence="5" id="KW-1185">Reference proteome</keyword>
<dbReference type="InterPro" id="IPR025193">
    <property type="entry name" value="DUF4114"/>
</dbReference>
<dbReference type="InterPro" id="IPR031025">
    <property type="entry name" value="LruC_dom"/>
</dbReference>
<proteinExistence type="predicted"/>
<reference evidence="4 5" key="1">
    <citation type="submission" date="2019-02" db="EMBL/GenBank/DDBJ databases">
        <title>Bacterial novel species Emticicia sp. 17J42-9 isolated from soil.</title>
        <authorList>
            <person name="Jung H.-Y."/>
        </authorList>
    </citation>
    <scope>NUCLEOTIDE SEQUENCE [LARGE SCALE GENOMIC DNA]</scope>
    <source>
        <strain evidence="4 5">17J42-9</strain>
    </source>
</reference>
<dbReference type="OrthoDB" id="1204817at2"/>